<reference evidence="13" key="3">
    <citation type="submission" date="2025-09" db="UniProtKB">
        <authorList>
            <consortium name="Ensembl"/>
        </authorList>
    </citation>
    <scope>IDENTIFICATION</scope>
</reference>
<dbReference type="InterPro" id="IPR046349">
    <property type="entry name" value="C1-like_sf"/>
</dbReference>
<reference evidence="13" key="1">
    <citation type="submission" date="2018-05" db="EMBL/GenBank/DDBJ databases">
        <authorList>
            <person name="Datahose"/>
        </authorList>
    </citation>
    <scope>NUCLEOTIDE SEQUENCE</scope>
</reference>
<feature type="region of interest" description="Disordered" evidence="8">
    <location>
        <begin position="395"/>
        <end position="415"/>
    </location>
</feature>
<keyword evidence="7" id="KW-0175">Coiled coil</keyword>
<dbReference type="InterPro" id="IPR037302">
    <property type="entry name" value="Unc-13_C2B"/>
</dbReference>
<dbReference type="GO" id="GO:0016082">
    <property type="term" value="P:synaptic vesicle priming"/>
    <property type="evidence" value="ECO:0007669"/>
    <property type="project" value="TreeGrafter"/>
</dbReference>
<organism evidence="13 14">
    <name type="scientific">Astatotilapia calliptera</name>
    <name type="common">Eastern happy</name>
    <name type="synonym">Chromis callipterus</name>
    <dbReference type="NCBI Taxonomy" id="8154"/>
    <lineage>
        <taxon>Eukaryota</taxon>
        <taxon>Metazoa</taxon>
        <taxon>Chordata</taxon>
        <taxon>Craniata</taxon>
        <taxon>Vertebrata</taxon>
        <taxon>Euteleostomi</taxon>
        <taxon>Actinopterygii</taxon>
        <taxon>Neopterygii</taxon>
        <taxon>Teleostei</taxon>
        <taxon>Neoteleostei</taxon>
        <taxon>Acanthomorphata</taxon>
        <taxon>Ovalentaria</taxon>
        <taxon>Cichlomorphae</taxon>
        <taxon>Cichliformes</taxon>
        <taxon>Cichlidae</taxon>
        <taxon>African cichlids</taxon>
        <taxon>Pseudocrenilabrinae</taxon>
        <taxon>Haplochromini</taxon>
        <taxon>Astatotilapia</taxon>
    </lineage>
</organism>
<dbReference type="GO" id="GO:0005516">
    <property type="term" value="F:calmodulin binding"/>
    <property type="evidence" value="ECO:0007669"/>
    <property type="project" value="TreeGrafter"/>
</dbReference>
<sequence>MFGGSSPQTPSSQVGGSLLGGLFGGSVPQTAPQASLNKTGGSVPQTTGSQPGSSLLGGLFGGSASQAAGSQSAGSILGGIFGGSTVSSLVQTSGSTSGSFGGADQTSATQNKNSIFGGILGSSPSPTAGVQTGTSLLGSILTGPSGPNDTSLFSVFGGSTSDATTTPTSNNDKISTTTLNSTTSTVTDQQKAIDSKTVSTGGDKSEINTLIKSNDQVEIPNTLENKVQPLAASLSKGEDSLIEEVSCQDTDKQTALSEKNQSKEFEMCASTEQIVNSEIASSSQLSQDTKTSNAEEEMQFPQSVSSLAQEQQKPPVPDKSDTVTSFTSTLFKPTPTPTEGQQQQKPFGLGGTAPQPSSIQTGASILGGIFGGPSAQAASPQTGGSLLGGLFKGSAPQSATQATAPTTGGSILGGMFGGGSSTKSAVPQSGGSLLGGMFGASGVTPQAGGSLFGGMFGGATGQTAGSQTGASTLLGGIGGSLFGAMGQPPKPSESVPAIPKPTASAMGQPPKPSKSVPAVPKPITSANIMMGSTLQDKDQVKPGSLINDSAGETETACLKTSTVSSAAKDISVIHQVVNNEKEKPEGEGEVIHEKPMVIKEDPESKESDKSVPPDVTEADVNVTSPPNQLPNNAEPSQAKSLFGFISAQSNAVKSLGSLMSSAPSLASSLSQTEGGSSLISGLKNLSGGVFQEEKPNTEKQEPSTISLLGENAGFPQQTQPSKSQAVPVITSQLQTNNSSASNETVQKVETTEAEKTVPVGSTDDIATPQICISTPDVDPSASLTPKEEERLVEIHPSAGPNSGVQLDNQSNLLLNTKSPVESSRFGSSGNLSQTSSQLSETGHESTGGSELEESFHSYHSTGFHPSTNGQLRTNGTNLSINGHSVVSEREMDRLSPDKRQDIKSDTTAETGSPKLHRPSFHDDDGPPLPFSQSRLHWMKAITKVRVQLREVRDVEPSTRQAWVKTGGGSGLYGIDSMPDLRKKKPIPLVSDVSLVQARKAGIASAMAARSSIKDEELKNHVYKKTLQALIYPISCTTPHNFEVWTATTPTYCYECEGLLWGIARQGMRCSECGVKCHEKCQELLNADCLQRAAEKSSKHGAEDRTQNIIMAMKDRMKIRERNKPEIFELIREVFVISKAIHAQQMKTIKQSVLDGTSKWSAKITITVVCAQGLQAKDKTGSSDPYVTVQVGKTKKRTKTIYGNLNPVWEEKFHFECHNSSDRIKVRVWDEDDDIKSRVKQRLKRESDDFLGQSIIEVRTLSGEMDVWYNLEKRTDKSAVSGAIRLQINVEIKGEEKVAPYHVQYTCLHENLFHHSTDVLGQGVVKIPEARGDDSWKVYFDDVGQEVVDEFAMRYGIESIYQAMTHFACLSSKYMCPGVPAVMSTLLANINAFYAHTTASTNVSASDRFAASNFGKERFVKLLDQLHNSLRIDLSSYRNHFPASSKDRLQDLKSTVDLLTSITFFRMKVQELQSPPRASQVVRDCVKACLNSTYDYIFNNCHELYSRQYQPVDTNKEELPLEEQGPSIKNLDFWPKLIMLIVSIIEEDRNSYTPVLNQFPQELNVGKVSAEVMWTLFAQDMKYAMEEHEKHRLCKSTDYMNLHFKVKWLYNEYVKELPVFKGVVPDYPSWFVQFVLQWLDENEEVSMEFMNGALERDKKDGFQQTSEHALFSCSVVDIFTQLNQSFEIIKKLECPDPRVMAQYSRRFSKTIAKVLLQYSAMLTKNFPSYIDKEKIPCVLMNNVQQLRIQLEKMFESMGAKQLNSTLEWEFEESEEEEEEIREKIEAESDMEKMDTEACDLLNDLQVRLNNVLDDLSRTFGNSFQTRISECMRQMASLLYQIKGPVNANNKNQVEADSDNMLRPLMDFLDGKLTLFATVCEKTVLKRVLKELWRIVMTSLEKTIVLPQGNDTFGAQILSAAKELGQLSKLKDHMAGEAKSLSPRQCAVMDVALDTIKQYFHAGGNGLKKAFLEKSPELSSLRHALSLYTQTTDTLIKTFVTTQQAQVHNGKGIRLTPNEKIQPSRGSGVDKPIGEVCIHIELYTHPKSGERKVTVKVVGASDLKWQTSGMFRPFVEITMIGPHLSDKKRKFQTKSKNNSWSPKFNETFHFVLGNQDGFECYELQACVKDYCFGRADRVVGLVVLQLRDIMEKGNCACWCPLGQRIYMDDTGLTALRILSQRSNDDVAKEFVRLKSETRSAEEGR</sequence>
<evidence type="ECO:0000256" key="6">
    <source>
        <dbReference type="ARBA" id="ARBA00022837"/>
    </source>
</evidence>
<evidence type="ECO:0000259" key="12">
    <source>
        <dbReference type="PROSITE" id="PS51259"/>
    </source>
</evidence>
<protein>
    <recommendedName>
        <fullName evidence="15">Unc-13 homolog B</fullName>
    </recommendedName>
</protein>
<evidence type="ECO:0008006" key="15">
    <source>
        <dbReference type="Google" id="ProtNLM"/>
    </source>
</evidence>
<dbReference type="SUPFAM" id="SSF49562">
    <property type="entry name" value="C2 domain (Calcium/lipid-binding domain, CaLB)"/>
    <property type="match status" value="2"/>
</dbReference>
<dbReference type="FunFam" id="1.10.357.50:FF:000001">
    <property type="entry name" value="Protein unc-13 homolog B"/>
    <property type="match status" value="1"/>
</dbReference>
<proteinExistence type="predicted"/>
<dbReference type="FunFam" id="3.30.60.20:FF:000001">
    <property type="entry name" value="Protein unc-13 homolog B"/>
    <property type="match status" value="1"/>
</dbReference>
<dbReference type="Proteomes" id="UP000265100">
    <property type="component" value="Chromosome 7"/>
</dbReference>
<dbReference type="SMART" id="SM01145">
    <property type="entry name" value="DUF1041"/>
    <property type="match status" value="1"/>
</dbReference>
<keyword evidence="3" id="KW-0677">Repeat</keyword>
<evidence type="ECO:0000256" key="7">
    <source>
        <dbReference type="SAM" id="Coils"/>
    </source>
</evidence>
<dbReference type="GO" id="GO:0017075">
    <property type="term" value="F:syntaxin-1 binding"/>
    <property type="evidence" value="ECO:0007669"/>
    <property type="project" value="TreeGrafter"/>
</dbReference>
<dbReference type="FunFam" id="2.60.40.150:FF:000002">
    <property type="entry name" value="Protein unc-13 homolog B"/>
    <property type="match status" value="1"/>
</dbReference>
<dbReference type="PROSITE" id="PS51259">
    <property type="entry name" value="MHD2"/>
    <property type="match status" value="1"/>
</dbReference>
<evidence type="ECO:0000259" key="9">
    <source>
        <dbReference type="PROSITE" id="PS50004"/>
    </source>
</evidence>
<dbReference type="GO" id="GO:0031594">
    <property type="term" value="C:neuromuscular junction"/>
    <property type="evidence" value="ECO:0007669"/>
    <property type="project" value="TreeGrafter"/>
</dbReference>
<dbReference type="GO" id="GO:0099525">
    <property type="term" value="P:presynaptic dense core vesicle exocytosis"/>
    <property type="evidence" value="ECO:0007669"/>
    <property type="project" value="TreeGrafter"/>
</dbReference>
<dbReference type="InterPro" id="IPR035892">
    <property type="entry name" value="C2_domain_sf"/>
</dbReference>
<feature type="compositionally biased region" description="Low complexity" evidence="8">
    <location>
        <begin position="395"/>
        <end position="409"/>
    </location>
</feature>
<dbReference type="GO" id="GO:0043195">
    <property type="term" value="C:terminal bouton"/>
    <property type="evidence" value="ECO:0007669"/>
    <property type="project" value="TreeGrafter"/>
</dbReference>
<dbReference type="GO" id="GO:0005543">
    <property type="term" value="F:phospholipid binding"/>
    <property type="evidence" value="ECO:0007669"/>
    <property type="project" value="InterPro"/>
</dbReference>
<feature type="region of interest" description="Disordered" evidence="8">
    <location>
        <begin position="1"/>
        <end position="57"/>
    </location>
</feature>
<feature type="compositionally biased region" description="Polar residues" evidence="8">
    <location>
        <begin position="277"/>
        <end position="292"/>
    </location>
</feature>
<feature type="compositionally biased region" description="Polar residues" evidence="8">
    <location>
        <begin position="27"/>
        <end position="47"/>
    </location>
</feature>
<evidence type="ECO:0000256" key="5">
    <source>
        <dbReference type="ARBA" id="ARBA00022833"/>
    </source>
</evidence>
<feature type="region of interest" description="Disordered" evidence="8">
    <location>
        <begin position="277"/>
        <end position="362"/>
    </location>
</feature>
<reference evidence="13" key="2">
    <citation type="submission" date="2025-08" db="UniProtKB">
        <authorList>
            <consortium name="Ensembl"/>
        </authorList>
    </citation>
    <scope>IDENTIFICATION</scope>
</reference>
<dbReference type="GO" id="GO:0061789">
    <property type="term" value="P:dense core granule priming"/>
    <property type="evidence" value="ECO:0007669"/>
    <property type="project" value="TreeGrafter"/>
</dbReference>
<feature type="region of interest" description="Disordered" evidence="8">
    <location>
        <begin position="581"/>
        <end position="635"/>
    </location>
</feature>
<dbReference type="GO" id="GO:0035249">
    <property type="term" value="P:synaptic transmission, glutamatergic"/>
    <property type="evidence" value="ECO:0007669"/>
    <property type="project" value="TreeGrafter"/>
</dbReference>
<dbReference type="Pfam" id="PF00130">
    <property type="entry name" value="C1_1"/>
    <property type="match status" value="1"/>
</dbReference>
<dbReference type="Ensembl" id="ENSACLT00000065318.1">
    <property type="protein sequence ID" value="ENSACLP00000061202.1"/>
    <property type="gene ID" value="ENSACLG00000025937.2"/>
</dbReference>
<keyword evidence="1" id="KW-0268">Exocytosis</keyword>
<dbReference type="Gene3D" id="2.60.40.150">
    <property type="entry name" value="C2 domain"/>
    <property type="match status" value="2"/>
</dbReference>
<feature type="compositionally biased region" description="Low complexity" evidence="8">
    <location>
        <begin position="48"/>
        <end position="57"/>
    </location>
</feature>
<dbReference type="PROSITE" id="PS51258">
    <property type="entry name" value="MHD1"/>
    <property type="match status" value="1"/>
</dbReference>
<evidence type="ECO:0000256" key="1">
    <source>
        <dbReference type="ARBA" id="ARBA00022483"/>
    </source>
</evidence>
<dbReference type="InterPro" id="IPR010439">
    <property type="entry name" value="MUN_dom"/>
</dbReference>
<feature type="domain" description="Phorbol-ester/DAG-type" evidence="10">
    <location>
        <begin position="1038"/>
        <end position="1088"/>
    </location>
</feature>
<feature type="compositionally biased region" description="Polar residues" evidence="8">
    <location>
        <begin position="1"/>
        <end position="10"/>
    </location>
</feature>
<dbReference type="FunFam" id="1.20.58.1100:FF:000002">
    <property type="entry name" value="Unc-13, isoform C"/>
    <property type="match status" value="1"/>
</dbReference>
<dbReference type="GO" id="GO:0008270">
    <property type="term" value="F:zinc ion binding"/>
    <property type="evidence" value="ECO:0007669"/>
    <property type="project" value="UniProtKB-KW"/>
</dbReference>
<feature type="compositionally biased region" description="Polar residues" evidence="8">
    <location>
        <begin position="151"/>
        <end position="174"/>
    </location>
</feature>
<dbReference type="GO" id="GO:0030672">
    <property type="term" value="C:synaptic vesicle membrane"/>
    <property type="evidence" value="ECO:0007669"/>
    <property type="project" value="TreeGrafter"/>
</dbReference>
<feature type="compositionally biased region" description="Polar residues" evidence="8">
    <location>
        <begin position="322"/>
        <end position="331"/>
    </location>
</feature>
<feature type="domain" description="MHD1" evidence="11">
    <location>
        <begin position="1578"/>
        <end position="1721"/>
    </location>
</feature>
<dbReference type="GO" id="GO:0016081">
    <property type="term" value="P:synaptic vesicle docking"/>
    <property type="evidence" value="ECO:0007669"/>
    <property type="project" value="TreeGrafter"/>
</dbReference>
<feature type="region of interest" description="Disordered" evidence="8">
    <location>
        <begin position="692"/>
        <end position="788"/>
    </location>
</feature>
<dbReference type="GO" id="GO:0098831">
    <property type="term" value="C:presynaptic active zone cytoplasmic component"/>
    <property type="evidence" value="ECO:0007669"/>
    <property type="project" value="TreeGrafter"/>
</dbReference>
<dbReference type="PROSITE" id="PS50004">
    <property type="entry name" value="C2"/>
    <property type="match status" value="2"/>
</dbReference>
<feature type="compositionally biased region" description="Basic and acidic residues" evidence="8">
    <location>
        <begin position="886"/>
        <end position="906"/>
    </location>
</feature>
<dbReference type="PANTHER" id="PTHR10480">
    <property type="entry name" value="PROTEIN UNC-13 HOMOLOG"/>
    <property type="match status" value="1"/>
</dbReference>
<accession>A0AAX7TXA8</accession>
<feature type="domain" description="MHD2" evidence="12">
    <location>
        <begin position="1857"/>
        <end position="1997"/>
    </location>
</feature>
<dbReference type="Pfam" id="PF00168">
    <property type="entry name" value="C2"/>
    <property type="match status" value="2"/>
</dbReference>
<dbReference type="InterPro" id="IPR027080">
    <property type="entry name" value="Unc-13"/>
</dbReference>
<feature type="compositionally biased region" description="Polar residues" evidence="8">
    <location>
        <begin position="819"/>
        <end position="848"/>
    </location>
</feature>
<dbReference type="Gene3D" id="3.30.60.20">
    <property type="match status" value="1"/>
</dbReference>
<dbReference type="PANTHER" id="PTHR10480:SF8">
    <property type="entry name" value="PROTEIN UNC-13 HOMOLOG B"/>
    <property type="match status" value="1"/>
</dbReference>
<dbReference type="Gene3D" id="1.10.357.50">
    <property type="match status" value="1"/>
</dbReference>
<dbReference type="PROSITE" id="PS00479">
    <property type="entry name" value="ZF_DAG_PE_1"/>
    <property type="match status" value="1"/>
</dbReference>
<dbReference type="CDD" id="cd20859">
    <property type="entry name" value="C1_Munc13-2-like"/>
    <property type="match status" value="1"/>
</dbReference>
<feature type="compositionally biased region" description="Basic and acidic residues" evidence="8">
    <location>
        <begin position="692"/>
        <end position="701"/>
    </location>
</feature>
<dbReference type="GO" id="GO:0005509">
    <property type="term" value="F:calcium ion binding"/>
    <property type="evidence" value="ECO:0007669"/>
    <property type="project" value="InterPro"/>
</dbReference>
<evidence type="ECO:0000256" key="8">
    <source>
        <dbReference type="SAM" id="MobiDB-lite"/>
    </source>
</evidence>
<dbReference type="CDD" id="cd04027">
    <property type="entry name" value="C2B_Munc13"/>
    <property type="match status" value="1"/>
</dbReference>
<dbReference type="SMART" id="SM00239">
    <property type="entry name" value="C2"/>
    <property type="match status" value="2"/>
</dbReference>
<feature type="region of interest" description="Disordered" evidence="8">
    <location>
        <begin position="151"/>
        <end position="177"/>
    </location>
</feature>
<dbReference type="FunFam" id="2.60.40.150:FF:000014">
    <property type="entry name" value="protein unc-13 homolog B"/>
    <property type="match status" value="1"/>
</dbReference>
<feature type="region of interest" description="Disordered" evidence="8">
    <location>
        <begin position="487"/>
        <end position="518"/>
    </location>
</feature>
<feature type="compositionally biased region" description="Polar residues" evidence="8">
    <location>
        <begin position="714"/>
        <end position="748"/>
    </location>
</feature>
<feature type="compositionally biased region" description="Polar residues" evidence="8">
    <location>
        <begin position="857"/>
        <end position="884"/>
    </location>
</feature>
<dbReference type="GO" id="GO:0019992">
    <property type="term" value="F:diacylglycerol binding"/>
    <property type="evidence" value="ECO:0007669"/>
    <property type="project" value="InterPro"/>
</dbReference>
<feature type="coiled-coil region" evidence="7">
    <location>
        <begin position="1762"/>
        <end position="1789"/>
    </location>
</feature>
<keyword evidence="6" id="KW-0106">Calcium</keyword>
<evidence type="ECO:0000313" key="13">
    <source>
        <dbReference type="Ensembl" id="ENSACLP00000061202.1"/>
    </source>
</evidence>
<feature type="compositionally biased region" description="Polar residues" evidence="8">
    <location>
        <begin position="621"/>
        <end position="635"/>
    </location>
</feature>
<feature type="domain" description="C2" evidence="9">
    <location>
        <begin position="2030"/>
        <end position="2157"/>
    </location>
</feature>
<dbReference type="Pfam" id="PF06292">
    <property type="entry name" value="MUN"/>
    <property type="match status" value="2"/>
</dbReference>
<dbReference type="GeneTree" id="ENSGT00940000165775"/>
<keyword evidence="4" id="KW-0863">Zinc-finger</keyword>
<evidence type="ECO:0000313" key="14">
    <source>
        <dbReference type="Proteomes" id="UP000265100"/>
    </source>
</evidence>
<evidence type="ECO:0000256" key="3">
    <source>
        <dbReference type="ARBA" id="ARBA00022737"/>
    </source>
</evidence>
<feature type="compositionally biased region" description="Polar residues" evidence="8">
    <location>
        <begin position="300"/>
        <end position="312"/>
    </location>
</feature>
<dbReference type="PRINTS" id="PR00360">
    <property type="entry name" value="C2DOMAIN"/>
</dbReference>
<dbReference type="InterPro" id="IPR014772">
    <property type="entry name" value="Munc13_dom-2"/>
</dbReference>
<dbReference type="CDD" id="cd08395">
    <property type="entry name" value="C2C_Munc13"/>
    <property type="match status" value="1"/>
</dbReference>
<dbReference type="InterPro" id="IPR000008">
    <property type="entry name" value="C2_dom"/>
</dbReference>
<dbReference type="SMART" id="SM00109">
    <property type="entry name" value="C1"/>
    <property type="match status" value="1"/>
</dbReference>
<feature type="region of interest" description="Disordered" evidence="8">
    <location>
        <begin position="819"/>
        <end position="926"/>
    </location>
</feature>
<keyword evidence="2" id="KW-0479">Metal-binding</keyword>
<dbReference type="InterPro" id="IPR002219">
    <property type="entry name" value="PKC_DAG/PE"/>
</dbReference>
<evidence type="ECO:0000259" key="10">
    <source>
        <dbReference type="PROSITE" id="PS50081"/>
    </source>
</evidence>
<name>A0AAX7TXA8_ASTCA</name>
<feature type="compositionally biased region" description="Basic and acidic residues" evidence="8">
    <location>
        <begin position="581"/>
        <end position="611"/>
    </location>
</feature>
<dbReference type="GO" id="GO:0042734">
    <property type="term" value="C:presynaptic membrane"/>
    <property type="evidence" value="ECO:0007669"/>
    <property type="project" value="TreeGrafter"/>
</dbReference>
<evidence type="ECO:0000256" key="4">
    <source>
        <dbReference type="ARBA" id="ARBA00022771"/>
    </source>
</evidence>
<dbReference type="InterPro" id="IPR014770">
    <property type="entry name" value="Munc13_1"/>
</dbReference>
<dbReference type="SUPFAM" id="SSF57889">
    <property type="entry name" value="Cysteine-rich domain"/>
    <property type="match status" value="1"/>
</dbReference>
<dbReference type="PROSITE" id="PS50081">
    <property type="entry name" value="ZF_DAG_PE_2"/>
    <property type="match status" value="1"/>
</dbReference>
<keyword evidence="14" id="KW-1185">Reference proteome</keyword>
<dbReference type="Gene3D" id="1.20.58.1100">
    <property type="match status" value="1"/>
</dbReference>
<evidence type="ECO:0000256" key="2">
    <source>
        <dbReference type="ARBA" id="ARBA00022723"/>
    </source>
</evidence>
<feature type="compositionally biased region" description="Low complexity" evidence="8">
    <location>
        <begin position="337"/>
        <end position="346"/>
    </location>
</feature>
<keyword evidence="5" id="KW-0862">Zinc</keyword>
<evidence type="ECO:0000259" key="11">
    <source>
        <dbReference type="PROSITE" id="PS51258"/>
    </source>
</evidence>
<feature type="domain" description="C2" evidence="9">
    <location>
        <begin position="1144"/>
        <end position="1268"/>
    </location>
</feature>